<sequence>MFNTSKVQICQLHKSQICIGFCVSTKCPQTSIYCQRCLEEDHSDHIESCKQFGQITKDLSISIKEKKDHLDKIREKQIQLSQLNRHQIDAYEKQIKDLRNIQGQFQQKKLNSLSNQQILILKEEHQPDRQLDDLDKLNQIEQLIQSLELIKRICLTNEKQKFTKYMMNFLTKGSSWCIAIFHVIVCIMYIYLFLIGAVVMLLIYVEIDEQFNQLIKLQVSQPKPKLSILRNHSEINSIFNLSQ</sequence>
<keyword evidence="2" id="KW-1133">Transmembrane helix</keyword>
<comment type="caution">
    <text evidence="3">The sequence shown here is derived from an EMBL/GenBank/DDBJ whole genome shotgun (WGS) entry which is preliminary data.</text>
</comment>
<evidence type="ECO:0000313" key="3">
    <source>
        <dbReference type="EMBL" id="CAD8202622.1"/>
    </source>
</evidence>
<dbReference type="OrthoDB" id="10387821at2759"/>
<protein>
    <submittedName>
        <fullName evidence="3">Uncharacterized protein</fullName>
    </submittedName>
</protein>
<dbReference type="AlphaFoldDB" id="A0A8S1XQ12"/>
<proteinExistence type="predicted"/>
<keyword evidence="1" id="KW-0175">Coiled coil</keyword>
<keyword evidence="2" id="KW-0472">Membrane</keyword>
<evidence type="ECO:0000256" key="1">
    <source>
        <dbReference type="SAM" id="Coils"/>
    </source>
</evidence>
<reference evidence="3" key="1">
    <citation type="submission" date="2021-01" db="EMBL/GenBank/DDBJ databases">
        <authorList>
            <consortium name="Genoscope - CEA"/>
            <person name="William W."/>
        </authorList>
    </citation>
    <scope>NUCLEOTIDE SEQUENCE</scope>
</reference>
<name>A0A8S1XQ12_PAROT</name>
<keyword evidence="2" id="KW-0812">Transmembrane</keyword>
<feature type="coiled-coil region" evidence="1">
    <location>
        <begin position="66"/>
        <end position="108"/>
    </location>
</feature>
<evidence type="ECO:0000313" key="4">
    <source>
        <dbReference type="Proteomes" id="UP000683925"/>
    </source>
</evidence>
<feature type="transmembrane region" description="Helical" evidence="2">
    <location>
        <begin position="176"/>
        <end position="205"/>
    </location>
</feature>
<organism evidence="3 4">
    <name type="scientific">Paramecium octaurelia</name>
    <dbReference type="NCBI Taxonomy" id="43137"/>
    <lineage>
        <taxon>Eukaryota</taxon>
        <taxon>Sar</taxon>
        <taxon>Alveolata</taxon>
        <taxon>Ciliophora</taxon>
        <taxon>Intramacronucleata</taxon>
        <taxon>Oligohymenophorea</taxon>
        <taxon>Peniculida</taxon>
        <taxon>Parameciidae</taxon>
        <taxon>Paramecium</taxon>
    </lineage>
</organism>
<accession>A0A8S1XQ12</accession>
<keyword evidence="4" id="KW-1185">Reference proteome</keyword>
<gene>
    <name evidence="3" type="ORF">POCTA_138.1.T1270170</name>
</gene>
<dbReference type="EMBL" id="CAJJDP010000127">
    <property type="protein sequence ID" value="CAD8202622.1"/>
    <property type="molecule type" value="Genomic_DNA"/>
</dbReference>
<evidence type="ECO:0000256" key="2">
    <source>
        <dbReference type="SAM" id="Phobius"/>
    </source>
</evidence>
<dbReference type="Proteomes" id="UP000683925">
    <property type="component" value="Unassembled WGS sequence"/>
</dbReference>